<evidence type="ECO:0000259" key="7">
    <source>
        <dbReference type="PROSITE" id="PS51755"/>
    </source>
</evidence>
<dbReference type="KEGG" id="sacz:AOT14_13700"/>
<gene>
    <name evidence="8" type="ORF">AOT14_13700</name>
</gene>
<evidence type="ECO:0000256" key="4">
    <source>
        <dbReference type="PROSITE-ProRule" id="PRU00169"/>
    </source>
</evidence>
<dbReference type="GO" id="GO:0000156">
    <property type="term" value="F:phosphorelay response regulator activity"/>
    <property type="evidence" value="ECO:0007669"/>
    <property type="project" value="TreeGrafter"/>
</dbReference>
<dbReference type="InterPro" id="IPR001789">
    <property type="entry name" value="Sig_transdc_resp-reg_receiver"/>
</dbReference>
<dbReference type="SMART" id="SM00862">
    <property type="entry name" value="Trans_reg_C"/>
    <property type="match status" value="1"/>
</dbReference>
<name>A0A0S1AYC1_9GAMM</name>
<dbReference type="PROSITE" id="PS51755">
    <property type="entry name" value="OMPR_PHOB"/>
    <property type="match status" value="1"/>
</dbReference>
<evidence type="ECO:0000259" key="6">
    <source>
        <dbReference type="PROSITE" id="PS50110"/>
    </source>
</evidence>
<proteinExistence type="predicted"/>
<dbReference type="RefSeq" id="WP_054664541.1">
    <property type="nucleotide sequence ID" value="NZ_CP125110.1"/>
</dbReference>
<dbReference type="Pfam" id="PF00486">
    <property type="entry name" value="Trans_reg_C"/>
    <property type="match status" value="1"/>
</dbReference>
<dbReference type="EMBL" id="CP012900">
    <property type="protein sequence ID" value="ALJ27773.1"/>
    <property type="molecule type" value="Genomic_DNA"/>
</dbReference>
<dbReference type="Gene3D" id="1.10.10.10">
    <property type="entry name" value="Winged helix-like DNA-binding domain superfamily/Winged helix DNA-binding domain"/>
    <property type="match status" value="1"/>
</dbReference>
<keyword evidence="3" id="KW-0804">Transcription</keyword>
<evidence type="ECO:0000256" key="1">
    <source>
        <dbReference type="ARBA" id="ARBA00023015"/>
    </source>
</evidence>
<keyword evidence="9" id="KW-1185">Reference proteome</keyword>
<dbReference type="PANTHER" id="PTHR48111">
    <property type="entry name" value="REGULATOR OF RPOS"/>
    <property type="match status" value="1"/>
</dbReference>
<accession>A0A0S1AYC1</accession>
<dbReference type="GO" id="GO:0032993">
    <property type="term" value="C:protein-DNA complex"/>
    <property type="evidence" value="ECO:0007669"/>
    <property type="project" value="TreeGrafter"/>
</dbReference>
<evidence type="ECO:0000256" key="3">
    <source>
        <dbReference type="ARBA" id="ARBA00023163"/>
    </source>
</evidence>
<dbReference type="InterPro" id="IPR001867">
    <property type="entry name" value="OmpR/PhoB-type_DNA-bd"/>
</dbReference>
<protein>
    <submittedName>
        <fullName evidence="8">Two-component transcriptional regulator response regulatory protein</fullName>
    </submittedName>
</protein>
<keyword evidence="2 5" id="KW-0238">DNA-binding</keyword>
<dbReference type="PANTHER" id="PTHR48111:SF67">
    <property type="entry name" value="TRANSCRIPTIONAL REGULATORY PROTEIN TCTD"/>
    <property type="match status" value="1"/>
</dbReference>
<dbReference type="Gene3D" id="6.10.250.690">
    <property type="match status" value="1"/>
</dbReference>
<dbReference type="AlphaFoldDB" id="A0A0S1AYC1"/>
<dbReference type="CDD" id="cd00383">
    <property type="entry name" value="trans_reg_C"/>
    <property type="match status" value="1"/>
</dbReference>
<evidence type="ECO:0000313" key="9">
    <source>
        <dbReference type="Proteomes" id="UP000061010"/>
    </source>
</evidence>
<evidence type="ECO:0000256" key="2">
    <source>
        <dbReference type="ARBA" id="ARBA00023125"/>
    </source>
</evidence>
<dbReference type="InterPro" id="IPR011006">
    <property type="entry name" value="CheY-like_superfamily"/>
</dbReference>
<dbReference type="PROSITE" id="PS50110">
    <property type="entry name" value="RESPONSE_REGULATORY"/>
    <property type="match status" value="1"/>
</dbReference>
<feature type="modified residue" description="4-aspartylphosphate" evidence="4">
    <location>
        <position position="51"/>
    </location>
</feature>
<dbReference type="SMART" id="SM00448">
    <property type="entry name" value="REC"/>
    <property type="match status" value="1"/>
</dbReference>
<feature type="domain" description="OmpR/PhoB-type" evidence="7">
    <location>
        <begin position="124"/>
        <end position="221"/>
    </location>
</feature>
<feature type="domain" description="Response regulatory" evidence="6">
    <location>
        <begin position="2"/>
        <end position="116"/>
    </location>
</feature>
<dbReference type="InterPro" id="IPR039420">
    <property type="entry name" value="WalR-like"/>
</dbReference>
<reference evidence="8 9" key="1">
    <citation type="journal article" date="2015" name="Genome Announc.">
        <title>Complete Genome Sequencing of Stenotrophomonas acidaminiphila ZAC14D2_NAIMI4_2, a Multidrug-Resistant Strain Isolated from Sediments of a Polluted River in Mexico, Uncovers New Antibiotic Resistance Genes and a Novel Class-II Lasso Peptide Biosynthesis Gene Cluster.</title>
        <authorList>
            <person name="Vinuesa P."/>
            <person name="Ochoa-Sanchez L.E."/>
        </authorList>
    </citation>
    <scope>NUCLEOTIDE SEQUENCE [LARGE SCALE GENOMIC DNA]</scope>
    <source>
        <strain evidence="8 9">ZAC14D2_NAIMI4_2</strain>
    </source>
</reference>
<dbReference type="Proteomes" id="UP000061010">
    <property type="component" value="Chromosome"/>
</dbReference>
<dbReference type="GO" id="GO:0006355">
    <property type="term" value="P:regulation of DNA-templated transcription"/>
    <property type="evidence" value="ECO:0007669"/>
    <property type="project" value="InterPro"/>
</dbReference>
<dbReference type="PATRIC" id="fig|128780.6.peg.1382"/>
<feature type="DNA-binding region" description="OmpR/PhoB-type" evidence="5">
    <location>
        <begin position="124"/>
        <end position="221"/>
    </location>
</feature>
<dbReference type="OrthoDB" id="9802426at2"/>
<organism evidence="8 9">
    <name type="scientific">Stenotrophomonas acidaminiphila</name>
    <dbReference type="NCBI Taxonomy" id="128780"/>
    <lineage>
        <taxon>Bacteria</taxon>
        <taxon>Pseudomonadati</taxon>
        <taxon>Pseudomonadota</taxon>
        <taxon>Gammaproteobacteria</taxon>
        <taxon>Lysobacterales</taxon>
        <taxon>Lysobacteraceae</taxon>
        <taxon>Stenotrophomonas</taxon>
    </lineage>
</organism>
<dbReference type="Gene3D" id="3.40.50.2300">
    <property type="match status" value="1"/>
</dbReference>
<sequence length="221" mass="23671">MRLLLVEDSTALRESLALALAAEGHAVDAAADGTQALGFLAHYDYDLMVLDLALPGVDGLGVLDGLRAQRRATRVLVLSARDQVSDRVEALNRGADDYLVKPFAFDELLARLKALARRRFDDASPRLAAGALSVDTATCLATGPGGAIALSPKEYALLELLLRERGRVHTRNALFERLYAGSSTASDKVIEVLVSTLRAKLARAGVDGLIETRRGFGYVVV</sequence>
<dbReference type="Pfam" id="PF00072">
    <property type="entry name" value="Response_reg"/>
    <property type="match status" value="1"/>
</dbReference>
<dbReference type="InterPro" id="IPR036388">
    <property type="entry name" value="WH-like_DNA-bd_sf"/>
</dbReference>
<keyword evidence="1" id="KW-0805">Transcription regulation</keyword>
<dbReference type="GO" id="GO:0005829">
    <property type="term" value="C:cytosol"/>
    <property type="evidence" value="ECO:0007669"/>
    <property type="project" value="TreeGrafter"/>
</dbReference>
<dbReference type="SUPFAM" id="SSF52172">
    <property type="entry name" value="CheY-like"/>
    <property type="match status" value="1"/>
</dbReference>
<evidence type="ECO:0000256" key="5">
    <source>
        <dbReference type="PROSITE-ProRule" id="PRU01091"/>
    </source>
</evidence>
<evidence type="ECO:0000313" key="8">
    <source>
        <dbReference type="EMBL" id="ALJ27773.1"/>
    </source>
</evidence>
<dbReference type="GO" id="GO:0000976">
    <property type="term" value="F:transcription cis-regulatory region binding"/>
    <property type="evidence" value="ECO:0007669"/>
    <property type="project" value="TreeGrafter"/>
</dbReference>
<keyword evidence="4" id="KW-0597">Phosphoprotein</keyword>